<dbReference type="InterPro" id="IPR027417">
    <property type="entry name" value="P-loop_NTPase"/>
</dbReference>
<comment type="caution">
    <text evidence="1">The sequence shown here is derived from an EMBL/GenBank/DDBJ whole genome shotgun (WGS) entry which is preliminary data.</text>
</comment>
<sequence length="212" mass="24176">SFIKNLDEKALNVEAKARDNKFYTVGMDLGIVRLNGFDVFLFGTPGLLRFNVMRDVIIQGSDGVIFIFDAAHPEKDEDALIILNALRKTIGVDTPIVYLANKQDIAGARHAEIVRSQNYLRDDAVIFPTSTRTGENLKESLKYLVNLIYDNYSSLLTVLRSYETNIDGLAEKLEKNPIEMRDLLNNLEIKRFIEVDRLKRTYKVKHGLKLLL</sequence>
<dbReference type="AlphaFoldDB" id="X1SLY2"/>
<organism evidence="1">
    <name type="scientific">marine sediment metagenome</name>
    <dbReference type="NCBI Taxonomy" id="412755"/>
    <lineage>
        <taxon>unclassified sequences</taxon>
        <taxon>metagenomes</taxon>
        <taxon>ecological metagenomes</taxon>
    </lineage>
</organism>
<evidence type="ECO:0008006" key="2">
    <source>
        <dbReference type="Google" id="ProtNLM"/>
    </source>
</evidence>
<dbReference type="Pfam" id="PF00071">
    <property type="entry name" value="Ras"/>
    <property type="match status" value="1"/>
</dbReference>
<reference evidence="1" key="1">
    <citation type="journal article" date="2014" name="Front. Microbiol.">
        <title>High frequency of phylogenetically diverse reductive dehalogenase-homologous genes in deep subseafloor sedimentary metagenomes.</title>
        <authorList>
            <person name="Kawai M."/>
            <person name="Futagami T."/>
            <person name="Toyoda A."/>
            <person name="Takaki Y."/>
            <person name="Nishi S."/>
            <person name="Hori S."/>
            <person name="Arai W."/>
            <person name="Tsubouchi T."/>
            <person name="Morono Y."/>
            <person name="Uchiyama I."/>
            <person name="Ito T."/>
            <person name="Fujiyama A."/>
            <person name="Inagaki F."/>
            <person name="Takami H."/>
        </authorList>
    </citation>
    <scope>NUCLEOTIDE SEQUENCE</scope>
    <source>
        <strain evidence="1">Expedition CK06-06</strain>
    </source>
</reference>
<dbReference type="PANTHER" id="PTHR42708:SF1">
    <property type="entry name" value="GLIDING MOTILITY PROTEIN MGLA"/>
    <property type="match status" value="1"/>
</dbReference>
<dbReference type="InterPro" id="IPR052705">
    <property type="entry name" value="Gliding_Motility_GTPase"/>
</dbReference>
<dbReference type="SUPFAM" id="SSF52540">
    <property type="entry name" value="P-loop containing nucleoside triphosphate hydrolases"/>
    <property type="match status" value="1"/>
</dbReference>
<gene>
    <name evidence="1" type="ORF">S12H4_13597</name>
</gene>
<dbReference type="Gene3D" id="3.40.50.300">
    <property type="entry name" value="P-loop containing nucleotide triphosphate hydrolases"/>
    <property type="match status" value="1"/>
</dbReference>
<dbReference type="PANTHER" id="PTHR42708">
    <property type="entry name" value="ATP/GTP-BINDING PROTEIN-RELATED"/>
    <property type="match status" value="1"/>
</dbReference>
<accession>X1SLY2</accession>
<dbReference type="GO" id="GO:0003924">
    <property type="term" value="F:GTPase activity"/>
    <property type="evidence" value="ECO:0007669"/>
    <property type="project" value="InterPro"/>
</dbReference>
<dbReference type="GO" id="GO:0005525">
    <property type="term" value="F:GTP binding"/>
    <property type="evidence" value="ECO:0007669"/>
    <property type="project" value="InterPro"/>
</dbReference>
<proteinExistence type="predicted"/>
<evidence type="ECO:0000313" key="1">
    <source>
        <dbReference type="EMBL" id="GAI76380.1"/>
    </source>
</evidence>
<protein>
    <recommendedName>
        <fullName evidence="2">GTP-binding protein</fullName>
    </recommendedName>
</protein>
<dbReference type="InterPro" id="IPR001806">
    <property type="entry name" value="Small_GTPase"/>
</dbReference>
<feature type="non-terminal residue" evidence="1">
    <location>
        <position position="1"/>
    </location>
</feature>
<dbReference type="EMBL" id="BARW01006476">
    <property type="protein sequence ID" value="GAI76380.1"/>
    <property type="molecule type" value="Genomic_DNA"/>
</dbReference>
<name>X1SLY2_9ZZZZ</name>